<dbReference type="AlphaFoldDB" id="A0A927BI97"/>
<keyword evidence="3" id="KW-1185">Reference proteome</keyword>
<evidence type="ECO:0000313" key="2">
    <source>
        <dbReference type="EMBL" id="MBD2770398.1"/>
    </source>
</evidence>
<keyword evidence="1" id="KW-0472">Membrane</keyword>
<protein>
    <submittedName>
        <fullName evidence="2">Uncharacterized protein</fullName>
    </submittedName>
</protein>
<dbReference type="RefSeq" id="WP_191007208.1">
    <property type="nucleotide sequence ID" value="NZ_JACXAD010000036.1"/>
</dbReference>
<feature type="transmembrane region" description="Helical" evidence="1">
    <location>
        <begin position="35"/>
        <end position="58"/>
    </location>
</feature>
<evidence type="ECO:0000313" key="3">
    <source>
        <dbReference type="Proteomes" id="UP000612233"/>
    </source>
</evidence>
<keyword evidence="1" id="KW-1133">Transmembrane helix</keyword>
<gene>
    <name evidence="2" type="ORF">IC235_21135</name>
</gene>
<comment type="caution">
    <text evidence="2">The sequence shown here is derived from an EMBL/GenBank/DDBJ whole genome shotgun (WGS) entry which is preliminary data.</text>
</comment>
<dbReference type="Proteomes" id="UP000612233">
    <property type="component" value="Unassembled WGS sequence"/>
</dbReference>
<proteinExistence type="predicted"/>
<keyword evidence="1" id="KW-0812">Transmembrane</keyword>
<reference evidence="2" key="1">
    <citation type="submission" date="2020-09" db="EMBL/GenBank/DDBJ databases">
        <authorList>
            <person name="Kim M.K."/>
        </authorList>
    </citation>
    <scope>NUCLEOTIDE SEQUENCE</scope>
    <source>
        <strain evidence="2">BT664</strain>
    </source>
</reference>
<name>A0A927BI97_9BACT</name>
<dbReference type="EMBL" id="JACXAD010000036">
    <property type="protein sequence ID" value="MBD2770398.1"/>
    <property type="molecule type" value="Genomic_DNA"/>
</dbReference>
<accession>A0A927BI97</accession>
<sequence>MATHSPKLTLHCPHTLTFISLGLTIRGLIKRNQKAWIGSLAAFVVLTLVTVFSIITYAKKTIDYMGSDEFQAETKKKAENTGRIWGNTVSGAAQGLEATLDDEAIEKLAKKGAVIAGKGVKAVATGLDETTGKTTVFADKPLADLGVSIGRAEQLTDSTNNSFGLFLEFKKDFAGKLALTAYDSKGLKMDNAELNVKAEGGTAKVHVFRFKYFKPGLSGYCILTKAE</sequence>
<evidence type="ECO:0000256" key="1">
    <source>
        <dbReference type="SAM" id="Phobius"/>
    </source>
</evidence>
<organism evidence="2 3">
    <name type="scientific">Hymenobacter montanus</name>
    <dbReference type="NCBI Taxonomy" id="2771359"/>
    <lineage>
        <taxon>Bacteria</taxon>
        <taxon>Pseudomonadati</taxon>
        <taxon>Bacteroidota</taxon>
        <taxon>Cytophagia</taxon>
        <taxon>Cytophagales</taxon>
        <taxon>Hymenobacteraceae</taxon>
        <taxon>Hymenobacter</taxon>
    </lineage>
</organism>
<feature type="transmembrane region" description="Helical" evidence="1">
    <location>
        <begin position="12"/>
        <end position="29"/>
    </location>
</feature>